<name>A0A9P0H8M4_NEZVI</name>
<feature type="non-terminal residue" evidence="1">
    <location>
        <position position="1"/>
    </location>
</feature>
<evidence type="ECO:0000313" key="2">
    <source>
        <dbReference type="Proteomes" id="UP001152798"/>
    </source>
</evidence>
<dbReference type="Proteomes" id="UP001152798">
    <property type="component" value="Chromosome 3"/>
</dbReference>
<organism evidence="1 2">
    <name type="scientific">Nezara viridula</name>
    <name type="common">Southern green stink bug</name>
    <name type="synonym">Cimex viridulus</name>
    <dbReference type="NCBI Taxonomy" id="85310"/>
    <lineage>
        <taxon>Eukaryota</taxon>
        <taxon>Metazoa</taxon>
        <taxon>Ecdysozoa</taxon>
        <taxon>Arthropoda</taxon>
        <taxon>Hexapoda</taxon>
        <taxon>Insecta</taxon>
        <taxon>Pterygota</taxon>
        <taxon>Neoptera</taxon>
        <taxon>Paraneoptera</taxon>
        <taxon>Hemiptera</taxon>
        <taxon>Heteroptera</taxon>
        <taxon>Panheteroptera</taxon>
        <taxon>Pentatomomorpha</taxon>
        <taxon>Pentatomoidea</taxon>
        <taxon>Pentatomidae</taxon>
        <taxon>Pentatominae</taxon>
        <taxon>Nezara</taxon>
    </lineage>
</organism>
<feature type="non-terminal residue" evidence="1">
    <location>
        <position position="88"/>
    </location>
</feature>
<keyword evidence="2" id="KW-1185">Reference proteome</keyword>
<protein>
    <submittedName>
        <fullName evidence="1">Uncharacterized protein</fullName>
    </submittedName>
</protein>
<evidence type="ECO:0000313" key="1">
    <source>
        <dbReference type="EMBL" id="CAH1397469.1"/>
    </source>
</evidence>
<dbReference type="EMBL" id="OV725079">
    <property type="protein sequence ID" value="CAH1397469.1"/>
    <property type="molecule type" value="Genomic_DNA"/>
</dbReference>
<gene>
    <name evidence="1" type="ORF">NEZAVI_LOCUS7290</name>
</gene>
<reference evidence="1" key="1">
    <citation type="submission" date="2022-01" db="EMBL/GenBank/DDBJ databases">
        <authorList>
            <person name="King R."/>
        </authorList>
    </citation>
    <scope>NUCLEOTIDE SEQUENCE</scope>
</reference>
<dbReference type="AlphaFoldDB" id="A0A9P0H8M4"/>
<proteinExistence type="predicted"/>
<accession>A0A9P0H8M4</accession>
<sequence>MHTPVNSLNEIRTILEFPPRGRAQHSFLETTMETLTKINEPSNFARTIRTQYSEGGARYNQEGQTRGETKLPQTAVVHFLLERQLLSV</sequence>